<protein>
    <submittedName>
        <fullName evidence="1">Uncharacterized protein</fullName>
    </submittedName>
</protein>
<dbReference type="Proteomes" id="UP000029713">
    <property type="component" value="Unassembled WGS sequence"/>
</dbReference>
<dbReference type="STRING" id="1522368.IN07_03315"/>
<organism evidence="1 2">
    <name type="scientific">Modestobacter caceresii</name>
    <dbReference type="NCBI Taxonomy" id="1522368"/>
    <lineage>
        <taxon>Bacteria</taxon>
        <taxon>Bacillati</taxon>
        <taxon>Actinomycetota</taxon>
        <taxon>Actinomycetes</taxon>
        <taxon>Geodermatophilales</taxon>
        <taxon>Geodermatophilaceae</taxon>
        <taxon>Modestobacter</taxon>
    </lineage>
</organism>
<name>A0A098YCU8_9ACTN</name>
<dbReference type="RefSeq" id="WP_036333529.1">
    <property type="nucleotide sequence ID" value="NZ_JPMX01000009.1"/>
</dbReference>
<sequence length="118" mass="12946">MAVQDQDQDESDYKRVPVYYVVDADGARAVHGGFEEVKAIDPMPQPVLLVTTPDRLDFWFAAVTRPGSDQKTNVSFRITDAGLLTVQTRDERVLVAYAPNGWLDMSTVFAGVSASPPS</sequence>
<reference evidence="1 2" key="1">
    <citation type="submission" date="2014-07" db="EMBL/GenBank/DDBJ databases">
        <title>Biosystematic studies on Modestobacter strains isolated from extreme hyper-arid desert soil and from historic building.</title>
        <authorList>
            <person name="Bukarasam K."/>
            <person name="Bull A."/>
            <person name="Girard G."/>
            <person name="van Wezel G."/>
            <person name="Goodfellow M."/>
        </authorList>
    </citation>
    <scope>NUCLEOTIDE SEQUENCE [LARGE SCALE GENOMIC DNA]</scope>
    <source>
        <strain evidence="1 2">KNN45-2b</strain>
    </source>
</reference>
<keyword evidence="2" id="KW-1185">Reference proteome</keyword>
<dbReference type="EMBL" id="JPMX01000009">
    <property type="protein sequence ID" value="KGH48245.1"/>
    <property type="molecule type" value="Genomic_DNA"/>
</dbReference>
<proteinExistence type="predicted"/>
<accession>A0A098YCU8</accession>
<dbReference type="AlphaFoldDB" id="A0A098YCU8"/>
<gene>
    <name evidence="1" type="ORF">IN07_03315</name>
</gene>
<evidence type="ECO:0000313" key="1">
    <source>
        <dbReference type="EMBL" id="KGH48245.1"/>
    </source>
</evidence>
<evidence type="ECO:0000313" key="2">
    <source>
        <dbReference type="Proteomes" id="UP000029713"/>
    </source>
</evidence>
<comment type="caution">
    <text evidence="1">The sequence shown here is derived from an EMBL/GenBank/DDBJ whole genome shotgun (WGS) entry which is preliminary data.</text>
</comment>